<accession>A0A0F9UL73</accession>
<dbReference type="AlphaFoldDB" id="A0A0F9UL73"/>
<protein>
    <recommendedName>
        <fullName evidence="3">Bacteriophage lambda Replication protein O N-terminal domain-containing protein</fullName>
    </recommendedName>
</protein>
<feature type="region of interest" description="Disordered" evidence="1">
    <location>
        <begin position="225"/>
        <end position="252"/>
    </location>
</feature>
<sequence length="252" mass="29644">MITVETWITLLRKFRQWEWYQNSNMVHLFIHLLLSANHTDNSWQGKIIKRGQLAAGRKKLSADTGISEQTIRTCFNKLILTNEINIKSTSKFSIITICKYDEYQPKTLVTNHQTNHQTNQQLTNNQPATNQQLTTNNNDKNDKNVKNEDNIYNGTDISFNNFYSTYDKNADKKRCENKWATMSKKKKKLAVDYLPGYKATKEKMYRKDPIRYLNHSVWENELIKEETPESKQAKISKNLKEKWEKEDAGKIN</sequence>
<reference evidence="2" key="1">
    <citation type="journal article" date="2015" name="Nature">
        <title>Complex archaea that bridge the gap between prokaryotes and eukaryotes.</title>
        <authorList>
            <person name="Spang A."/>
            <person name="Saw J.H."/>
            <person name="Jorgensen S.L."/>
            <person name="Zaremba-Niedzwiedzka K."/>
            <person name="Martijn J."/>
            <person name="Lind A.E."/>
            <person name="van Eijk R."/>
            <person name="Schleper C."/>
            <person name="Guy L."/>
            <person name="Ettema T.J."/>
        </authorList>
    </citation>
    <scope>NUCLEOTIDE SEQUENCE</scope>
</reference>
<feature type="compositionally biased region" description="Basic and acidic residues" evidence="1">
    <location>
        <begin position="139"/>
        <end position="149"/>
    </location>
</feature>
<feature type="compositionally biased region" description="Low complexity" evidence="1">
    <location>
        <begin position="116"/>
        <end position="138"/>
    </location>
</feature>
<proteinExistence type="predicted"/>
<dbReference type="EMBL" id="LAZR01000933">
    <property type="protein sequence ID" value="KKN54318.1"/>
    <property type="molecule type" value="Genomic_DNA"/>
</dbReference>
<evidence type="ECO:0000313" key="2">
    <source>
        <dbReference type="EMBL" id="KKN54318.1"/>
    </source>
</evidence>
<evidence type="ECO:0008006" key="3">
    <source>
        <dbReference type="Google" id="ProtNLM"/>
    </source>
</evidence>
<comment type="caution">
    <text evidence="2">The sequence shown here is derived from an EMBL/GenBank/DDBJ whole genome shotgun (WGS) entry which is preliminary data.</text>
</comment>
<evidence type="ECO:0000256" key="1">
    <source>
        <dbReference type="SAM" id="MobiDB-lite"/>
    </source>
</evidence>
<feature type="region of interest" description="Disordered" evidence="1">
    <location>
        <begin position="116"/>
        <end position="149"/>
    </location>
</feature>
<gene>
    <name evidence="2" type="ORF">LCGC14_0593730</name>
</gene>
<name>A0A0F9UL73_9ZZZZ</name>
<organism evidence="2">
    <name type="scientific">marine sediment metagenome</name>
    <dbReference type="NCBI Taxonomy" id="412755"/>
    <lineage>
        <taxon>unclassified sequences</taxon>
        <taxon>metagenomes</taxon>
        <taxon>ecological metagenomes</taxon>
    </lineage>
</organism>